<keyword evidence="3" id="KW-1185">Reference proteome</keyword>
<feature type="chain" id="PRO_5003316779" evidence="1">
    <location>
        <begin position="21"/>
        <end position="199"/>
    </location>
</feature>
<keyword evidence="1" id="KW-0732">Signal</keyword>
<dbReference type="Proteomes" id="UP000006512">
    <property type="component" value="Unassembled WGS sequence"/>
</dbReference>
<evidence type="ECO:0000256" key="1">
    <source>
        <dbReference type="SAM" id="SignalP"/>
    </source>
</evidence>
<dbReference type="EMBL" id="GL883079">
    <property type="protein sequence ID" value="EGF90484.1"/>
    <property type="molecule type" value="Genomic_DNA"/>
</dbReference>
<evidence type="ECO:0000313" key="3">
    <source>
        <dbReference type="Proteomes" id="UP000006512"/>
    </source>
</evidence>
<reference evidence="3" key="1">
    <citation type="submission" date="2011-03" db="EMBL/GenBank/DDBJ databases">
        <title>Draft genome sequence of Brevundimonas diminuta.</title>
        <authorList>
            <person name="Brown P.J.B."/>
            <person name="Buechlein A."/>
            <person name="Hemmerich C."/>
            <person name="Brun Y.V."/>
        </authorList>
    </citation>
    <scope>NUCLEOTIDE SEQUENCE [LARGE SCALE GENOMIC DNA]</scope>
    <source>
        <strain evidence="3">C19</strain>
    </source>
</reference>
<feature type="signal peptide" evidence="1">
    <location>
        <begin position="1"/>
        <end position="20"/>
    </location>
</feature>
<dbReference type="AlphaFoldDB" id="F4QQJ7"/>
<name>F4QQJ7_9CAUL</name>
<evidence type="ECO:0000313" key="2">
    <source>
        <dbReference type="EMBL" id="EGF90484.1"/>
    </source>
</evidence>
<gene>
    <name evidence="2" type="ORF">ABI_35070</name>
</gene>
<dbReference type="eggNOG" id="ENOG502ZQ42">
    <property type="taxonomic scope" value="Bacteria"/>
</dbReference>
<sequence>MMRAILVILSGLMLSGAAVAADLPIAPPSPMIRSGAEAPNVVPFAQAFSLGSLNLAFESQTLQEVRGRIGGGVIDRLGDSGDRIDWLCYDLPGARLWLAEYQGKVRELTLAVRPAKAPASSHCPALLAKFQSVRIDGAITLGTSRADLIQRLGQPAKQAGDWLAFHREAPAKGDEDNELIVRLENGKVAALWAKKVTSR</sequence>
<organism evidence="2 3">
    <name type="scientific">Asticcacaulis biprosthecium C19</name>
    <dbReference type="NCBI Taxonomy" id="715226"/>
    <lineage>
        <taxon>Bacteria</taxon>
        <taxon>Pseudomonadati</taxon>
        <taxon>Pseudomonadota</taxon>
        <taxon>Alphaproteobacteria</taxon>
        <taxon>Caulobacterales</taxon>
        <taxon>Caulobacteraceae</taxon>
        <taxon>Asticcacaulis</taxon>
    </lineage>
</organism>
<protein>
    <submittedName>
        <fullName evidence="2">Uncharacterized protein</fullName>
    </submittedName>
</protein>
<proteinExistence type="predicted"/>
<dbReference type="STRING" id="715226.ABI_35070"/>
<dbReference type="HOGENOM" id="CLU_1275825_0_0_5"/>
<accession>F4QQJ7</accession>